<dbReference type="GO" id="GO:0006488">
    <property type="term" value="P:dolichol-linked oligosaccharide biosynthetic process"/>
    <property type="evidence" value="ECO:0007669"/>
    <property type="project" value="InterPro"/>
</dbReference>
<comment type="similarity">
    <text evidence="2">Belongs to the ALG14 family.</text>
</comment>
<keyword evidence="6" id="KW-1133">Transmembrane helix</keyword>
<keyword evidence="7" id="KW-0472">Membrane</keyword>
<keyword evidence="5" id="KW-0256">Endoplasmic reticulum</keyword>
<comment type="subcellular location">
    <subcellularLocation>
        <location evidence="1">Endoplasmic reticulum membrane</location>
        <topology evidence="1">Single-pass membrane protein</topology>
    </subcellularLocation>
</comment>
<proteinExistence type="inferred from homology"/>
<evidence type="ECO:0000256" key="3">
    <source>
        <dbReference type="ARBA" id="ARBA00017467"/>
    </source>
</evidence>
<dbReference type="InterPro" id="IPR013969">
    <property type="entry name" value="Oligosacch_biosynth_Alg14"/>
</dbReference>
<dbReference type="Proteomes" id="UP000649617">
    <property type="component" value="Unassembled WGS sequence"/>
</dbReference>
<dbReference type="PANTHER" id="PTHR12154:SF4">
    <property type="entry name" value="UDP-N-ACETYLGLUCOSAMINE TRANSFERASE SUBUNIT ALG14 HOMOLOG"/>
    <property type="match status" value="1"/>
</dbReference>
<gene>
    <name evidence="8" type="primary">ALG14</name>
    <name evidence="8" type="ORF">SPIL2461_LOCUS17450</name>
</gene>
<evidence type="ECO:0000313" key="9">
    <source>
        <dbReference type="Proteomes" id="UP000649617"/>
    </source>
</evidence>
<keyword evidence="9" id="KW-1185">Reference proteome</keyword>
<comment type="caution">
    <text evidence="8">The sequence shown here is derived from an EMBL/GenBank/DDBJ whole genome shotgun (WGS) entry which is preliminary data.</text>
</comment>
<evidence type="ECO:0000313" key="8">
    <source>
        <dbReference type="EMBL" id="CAE7652499.1"/>
    </source>
</evidence>
<sequence>MQAAWLTCGLLLACAARVLWWMLERVSWDRRKNRRRWADAPLPLQSLVVLGSGGHTMEMLSLLRDLDQDKYKCQFIMGETDSTSLKKVQAVRPDLAAHPHRFHTIPRSREVGQSWASSLPSTLKAFIACLSLVWKLHPQVLIVNGPGTCIPVVAAALLFELVTFRSCSLVFVESVCRVKSLSMTGKLVYLVSDSFIVHWPELAERYPKAQYLGVLL</sequence>
<reference evidence="8" key="1">
    <citation type="submission" date="2021-02" db="EMBL/GenBank/DDBJ databases">
        <authorList>
            <person name="Dougan E. K."/>
            <person name="Rhodes N."/>
            <person name="Thang M."/>
            <person name="Chan C."/>
        </authorList>
    </citation>
    <scope>NUCLEOTIDE SEQUENCE</scope>
</reference>
<dbReference type="EMBL" id="CAJNIZ010043171">
    <property type="protein sequence ID" value="CAE7652499.1"/>
    <property type="molecule type" value="Genomic_DNA"/>
</dbReference>
<evidence type="ECO:0000256" key="7">
    <source>
        <dbReference type="ARBA" id="ARBA00023136"/>
    </source>
</evidence>
<protein>
    <recommendedName>
        <fullName evidence="3">UDP-N-acetylglucosamine transferase subunit ALG14</fullName>
    </recommendedName>
</protein>
<evidence type="ECO:0000256" key="6">
    <source>
        <dbReference type="ARBA" id="ARBA00022989"/>
    </source>
</evidence>
<dbReference type="PANTHER" id="PTHR12154">
    <property type="entry name" value="GLYCOSYL TRANSFERASE-RELATED"/>
    <property type="match status" value="1"/>
</dbReference>
<dbReference type="OrthoDB" id="5978656at2759"/>
<dbReference type="GO" id="GO:0043541">
    <property type="term" value="C:UDP-N-acetylglucosamine transferase complex"/>
    <property type="evidence" value="ECO:0007669"/>
    <property type="project" value="TreeGrafter"/>
</dbReference>
<name>A0A812W1M9_SYMPI</name>
<dbReference type="GO" id="GO:0004577">
    <property type="term" value="F:N-acetylglucosaminyldiphosphodolichol N-acetylglucosaminyltransferase activity"/>
    <property type="evidence" value="ECO:0007669"/>
    <property type="project" value="TreeGrafter"/>
</dbReference>
<dbReference type="Pfam" id="PF08660">
    <property type="entry name" value="Alg14"/>
    <property type="match status" value="1"/>
</dbReference>
<accession>A0A812W1M9</accession>
<dbReference type="SUPFAM" id="SSF53756">
    <property type="entry name" value="UDP-Glycosyltransferase/glycogen phosphorylase"/>
    <property type="match status" value="1"/>
</dbReference>
<dbReference type="AlphaFoldDB" id="A0A812W1M9"/>
<evidence type="ECO:0000256" key="1">
    <source>
        <dbReference type="ARBA" id="ARBA00004389"/>
    </source>
</evidence>
<evidence type="ECO:0000256" key="4">
    <source>
        <dbReference type="ARBA" id="ARBA00022692"/>
    </source>
</evidence>
<keyword evidence="4" id="KW-0812">Transmembrane</keyword>
<dbReference type="Gene3D" id="3.40.50.2000">
    <property type="entry name" value="Glycogen Phosphorylase B"/>
    <property type="match status" value="1"/>
</dbReference>
<evidence type="ECO:0000256" key="5">
    <source>
        <dbReference type="ARBA" id="ARBA00022824"/>
    </source>
</evidence>
<organism evidence="8 9">
    <name type="scientific">Symbiodinium pilosum</name>
    <name type="common">Dinoflagellate</name>
    <dbReference type="NCBI Taxonomy" id="2952"/>
    <lineage>
        <taxon>Eukaryota</taxon>
        <taxon>Sar</taxon>
        <taxon>Alveolata</taxon>
        <taxon>Dinophyceae</taxon>
        <taxon>Suessiales</taxon>
        <taxon>Symbiodiniaceae</taxon>
        <taxon>Symbiodinium</taxon>
    </lineage>
</organism>
<evidence type="ECO:0000256" key="2">
    <source>
        <dbReference type="ARBA" id="ARBA00009731"/>
    </source>
</evidence>